<accession>A0A9R1W368</accession>
<keyword evidence="2" id="KW-1185">Reference proteome</keyword>
<proteinExistence type="predicted"/>
<dbReference type="AlphaFoldDB" id="A0A9R1W368"/>
<comment type="caution">
    <text evidence="1">The sequence shown here is derived from an EMBL/GenBank/DDBJ whole genome shotgun (WGS) entry which is preliminary data.</text>
</comment>
<dbReference type="Proteomes" id="UP000235145">
    <property type="component" value="Unassembled WGS sequence"/>
</dbReference>
<name>A0A9R1W368_LACSA</name>
<reference evidence="1 2" key="1">
    <citation type="journal article" date="2017" name="Nat. Commun.">
        <title>Genome assembly with in vitro proximity ligation data and whole-genome triplication in lettuce.</title>
        <authorList>
            <person name="Reyes-Chin-Wo S."/>
            <person name="Wang Z."/>
            <person name="Yang X."/>
            <person name="Kozik A."/>
            <person name="Arikit S."/>
            <person name="Song C."/>
            <person name="Xia L."/>
            <person name="Froenicke L."/>
            <person name="Lavelle D.O."/>
            <person name="Truco M.J."/>
            <person name="Xia R."/>
            <person name="Zhu S."/>
            <person name="Xu C."/>
            <person name="Xu H."/>
            <person name="Xu X."/>
            <person name="Cox K."/>
            <person name="Korf I."/>
            <person name="Meyers B.C."/>
            <person name="Michelmore R.W."/>
        </authorList>
    </citation>
    <scope>NUCLEOTIDE SEQUENCE [LARGE SCALE GENOMIC DNA]</scope>
    <source>
        <strain evidence="2">cv. Salinas</strain>
        <tissue evidence="1">Seedlings</tissue>
    </source>
</reference>
<gene>
    <name evidence="1" type="ORF">LSAT_V11C300152840</name>
</gene>
<evidence type="ECO:0000313" key="2">
    <source>
        <dbReference type="Proteomes" id="UP000235145"/>
    </source>
</evidence>
<protein>
    <submittedName>
        <fullName evidence="1">Uncharacterized protein</fullName>
    </submittedName>
</protein>
<sequence>MVKENKINQYPNNLGYQFHITPPPIITTPNPIPIRHRFQQLAHKQTQGVVAAEFFERAATRIAFSDKKKPLCHRKFISVFTIRSLWPDGESSERSSRTAVDKKLARFEKANIDVEKEENM</sequence>
<evidence type="ECO:0000313" key="1">
    <source>
        <dbReference type="EMBL" id="KAJ0216598.1"/>
    </source>
</evidence>
<dbReference type="EMBL" id="NBSK02000003">
    <property type="protein sequence ID" value="KAJ0216598.1"/>
    <property type="molecule type" value="Genomic_DNA"/>
</dbReference>
<organism evidence="1 2">
    <name type="scientific">Lactuca sativa</name>
    <name type="common">Garden lettuce</name>
    <dbReference type="NCBI Taxonomy" id="4236"/>
    <lineage>
        <taxon>Eukaryota</taxon>
        <taxon>Viridiplantae</taxon>
        <taxon>Streptophyta</taxon>
        <taxon>Embryophyta</taxon>
        <taxon>Tracheophyta</taxon>
        <taxon>Spermatophyta</taxon>
        <taxon>Magnoliopsida</taxon>
        <taxon>eudicotyledons</taxon>
        <taxon>Gunneridae</taxon>
        <taxon>Pentapetalae</taxon>
        <taxon>asterids</taxon>
        <taxon>campanulids</taxon>
        <taxon>Asterales</taxon>
        <taxon>Asteraceae</taxon>
        <taxon>Cichorioideae</taxon>
        <taxon>Cichorieae</taxon>
        <taxon>Lactucinae</taxon>
        <taxon>Lactuca</taxon>
    </lineage>
</organism>